<gene>
    <name evidence="1" type="ORF">BYL167_LOCUS79154</name>
</gene>
<proteinExistence type="predicted"/>
<comment type="caution">
    <text evidence="1">The sequence shown here is derived from an EMBL/GenBank/DDBJ whole genome shotgun (WGS) entry which is preliminary data.</text>
</comment>
<name>A0A8S3HFA0_9BILA</name>
<evidence type="ECO:0000313" key="2">
    <source>
        <dbReference type="Proteomes" id="UP000681967"/>
    </source>
</evidence>
<evidence type="ECO:0000313" key="1">
    <source>
        <dbReference type="EMBL" id="CAF5182304.1"/>
    </source>
</evidence>
<sequence>IVYPLGGDGGFYTHIGMKRFDEKRIYREHNQKRGKVNKSIITTVTSTLQLENLMIVDNNNQEQFDDSYIPRAY</sequence>
<dbReference type="Proteomes" id="UP000681967">
    <property type="component" value="Unassembled WGS sequence"/>
</dbReference>
<feature type="non-terminal residue" evidence="1">
    <location>
        <position position="1"/>
    </location>
</feature>
<organism evidence="1 2">
    <name type="scientific">Rotaria magnacalcarata</name>
    <dbReference type="NCBI Taxonomy" id="392030"/>
    <lineage>
        <taxon>Eukaryota</taxon>
        <taxon>Metazoa</taxon>
        <taxon>Spiralia</taxon>
        <taxon>Gnathifera</taxon>
        <taxon>Rotifera</taxon>
        <taxon>Eurotatoria</taxon>
        <taxon>Bdelloidea</taxon>
        <taxon>Philodinida</taxon>
        <taxon>Philodinidae</taxon>
        <taxon>Rotaria</taxon>
    </lineage>
</organism>
<dbReference type="EMBL" id="CAJOBH010292010">
    <property type="protein sequence ID" value="CAF5182304.1"/>
    <property type="molecule type" value="Genomic_DNA"/>
</dbReference>
<dbReference type="AlphaFoldDB" id="A0A8S3HFA0"/>
<reference evidence="1" key="1">
    <citation type="submission" date="2021-02" db="EMBL/GenBank/DDBJ databases">
        <authorList>
            <person name="Nowell W R."/>
        </authorList>
    </citation>
    <scope>NUCLEOTIDE SEQUENCE</scope>
</reference>
<protein>
    <submittedName>
        <fullName evidence="1">Uncharacterized protein</fullName>
    </submittedName>
</protein>
<accession>A0A8S3HFA0</accession>